<evidence type="ECO:0000256" key="4">
    <source>
        <dbReference type="ARBA" id="ARBA00022692"/>
    </source>
</evidence>
<dbReference type="Pfam" id="PF00528">
    <property type="entry name" value="BPD_transp_1"/>
    <property type="match status" value="1"/>
</dbReference>
<dbReference type="RefSeq" id="WP_136372695.1">
    <property type="nucleotide sequence ID" value="NZ_SSOB01000042.1"/>
</dbReference>
<evidence type="ECO:0000313" key="10">
    <source>
        <dbReference type="Proteomes" id="UP000310636"/>
    </source>
</evidence>
<dbReference type="GO" id="GO:0005886">
    <property type="term" value="C:plasma membrane"/>
    <property type="evidence" value="ECO:0007669"/>
    <property type="project" value="UniProtKB-SubCell"/>
</dbReference>
<dbReference type="PANTHER" id="PTHR43744:SF9">
    <property type="entry name" value="POLYGALACTURONAN_RHAMNOGALACTURONAN TRANSPORT SYSTEM PERMEASE PROTEIN YTCP"/>
    <property type="match status" value="1"/>
</dbReference>
<feature type="transmembrane region" description="Helical" evidence="7">
    <location>
        <begin position="184"/>
        <end position="209"/>
    </location>
</feature>
<dbReference type="OrthoDB" id="157184at2"/>
<evidence type="ECO:0000256" key="7">
    <source>
        <dbReference type="RuleBase" id="RU363032"/>
    </source>
</evidence>
<keyword evidence="10" id="KW-1185">Reference proteome</keyword>
<keyword evidence="4 7" id="KW-0812">Transmembrane</keyword>
<evidence type="ECO:0000256" key="2">
    <source>
        <dbReference type="ARBA" id="ARBA00022448"/>
    </source>
</evidence>
<feature type="transmembrane region" description="Helical" evidence="7">
    <location>
        <begin position="142"/>
        <end position="163"/>
    </location>
</feature>
<keyword evidence="3" id="KW-1003">Cell membrane</keyword>
<comment type="caution">
    <text evidence="9">The sequence shown here is derived from an EMBL/GenBank/DDBJ whole genome shotgun (WGS) entry which is preliminary data.</text>
</comment>
<organism evidence="9 10">
    <name type="scientific">Cohnella fermenti</name>
    <dbReference type="NCBI Taxonomy" id="2565925"/>
    <lineage>
        <taxon>Bacteria</taxon>
        <taxon>Bacillati</taxon>
        <taxon>Bacillota</taxon>
        <taxon>Bacilli</taxon>
        <taxon>Bacillales</taxon>
        <taxon>Paenibacillaceae</taxon>
        <taxon>Cohnella</taxon>
    </lineage>
</organism>
<dbReference type="EMBL" id="SSOB01000042">
    <property type="protein sequence ID" value="THF74294.1"/>
    <property type="molecule type" value="Genomic_DNA"/>
</dbReference>
<dbReference type="GO" id="GO:0055085">
    <property type="term" value="P:transmembrane transport"/>
    <property type="evidence" value="ECO:0007669"/>
    <property type="project" value="InterPro"/>
</dbReference>
<comment type="subcellular location">
    <subcellularLocation>
        <location evidence="1 7">Cell membrane</location>
        <topology evidence="1 7">Multi-pass membrane protein</topology>
    </subcellularLocation>
</comment>
<sequence>MKKLNVGDRMLLGFLYACTGLFSLLCLFPLWVALVASFSDEMSMVRNGYGLWPASFNLTAYKLVFTGTDSVMQAYLITIVTTAAGTLLTLIVTSAFAYPLTVKTLKARRQISLYAYATMLFNGGLVPTYILTTRLLHLQNNMLVLIIPAALNAYNVFLMRNYFATLPDALAESAKIDGANDMYIFYKIMLPLSKPILATIGLFAAMGYWNEWYKVLLFIDDQRLYTLQYLIMRIQTQVDFLQSSLGARAREALGGQSIPSVGLRMATAMISIGPIILLYPFLQKYFLKGITIGAVKG</sequence>
<gene>
    <name evidence="9" type="ORF">E6C55_25680</name>
</gene>
<dbReference type="InterPro" id="IPR035906">
    <property type="entry name" value="MetI-like_sf"/>
</dbReference>
<name>A0A4S4BP30_9BACL</name>
<dbReference type="CDD" id="cd06261">
    <property type="entry name" value="TM_PBP2"/>
    <property type="match status" value="1"/>
</dbReference>
<accession>A0A4S4BP30</accession>
<keyword evidence="5 7" id="KW-1133">Transmembrane helix</keyword>
<dbReference type="InterPro" id="IPR000515">
    <property type="entry name" value="MetI-like"/>
</dbReference>
<dbReference type="PROSITE" id="PS50928">
    <property type="entry name" value="ABC_TM1"/>
    <property type="match status" value="1"/>
</dbReference>
<reference evidence="9 10" key="1">
    <citation type="submission" date="2019-04" db="EMBL/GenBank/DDBJ databases">
        <title>Cohnella sp. nov. isolated from preserved vegetables.</title>
        <authorList>
            <person name="Lin S.-Y."/>
            <person name="Hung M.-H."/>
            <person name="Young C.-C."/>
        </authorList>
    </citation>
    <scope>NUCLEOTIDE SEQUENCE [LARGE SCALE GENOMIC DNA]</scope>
    <source>
        <strain evidence="9 10">CC-MHH1044</strain>
    </source>
</reference>
<evidence type="ECO:0000259" key="8">
    <source>
        <dbReference type="PROSITE" id="PS50928"/>
    </source>
</evidence>
<proteinExistence type="inferred from homology"/>
<feature type="domain" description="ABC transmembrane type-1" evidence="8">
    <location>
        <begin position="75"/>
        <end position="282"/>
    </location>
</feature>
<dbReference type="AlphaFoldDB" id="A0A4S4BP30"/>
<dbReference type="Proteomes" id="UP000310636">
    <property type="component" value="Unassembled WGS sequence"/>
</dbReference>
<feature type="transmembrane region" description="Helical" evidence="7">
    <location>
        <begin position="111"/>
        <end position="130"/>
    </location>
</feature>
<dbReference type="Gene3D" id="1.10.3720.10">
    <property type="entry name" value="MetI-like"/>
    <property type="match status" value="1"/>
</dbReference>
<evidence type="ECO:0000256" key="3">
    <source>
        <dbReference type="ARBA" id="ARBA00022475"/>
    </source>
</evidence>
<feature type="transmembrane region" description="Helical" evidence="7">
    <location>
        <begin position="74"/>
        <end position="99"/>
    </location>
</feature>
<keyword evidence="2 7" id="KW-0813">Transport</keyword>
<feature type="transmembrane region" description="Helical" evidence="7">
    <location>
        <begin position="261"/>
        <end position="282"/>
    </location>
</feature>
<comment type="similarity">
    <text evidence="7">Belongs to the binding-protein-dependent transport system permease family.</text>
</comment>
<protein>
    <submittedName>
        <fullName evidence="9">Carbohydrate ABC transporter permease</fullName>
    </submittedName>
</protein>
<dbReference type="PANTHER" id="PTHR43744">
    <property type="entry name" value="ABC TRANSPORTER PERMEASE PROTEIN MG189-RELATED-RELATED"/>
    <property type="match status" value="1"/>
</dbReference>
<evidence type="ECO:0000313" key="9">
    <source>
        <dbReference type="EMBL" id="THF74294.1"/>
    </source>
</evidence>
<evidence type="ECO:0000256" key="6">
    <source>
        <dbReference type="ARBA" id="ARBA00023136"/>
    </source>
</evidence>
<evidence type="ECO:0000256" key="5">
    <source>
        <dbReference type="ARBA" id="ARBA00022989"/>
    </source>
</evidence>
<evidence type="ECO:0000256" key="1">
    <source>
        <dbReference type="ARBA" id="ARBA00004651"/>
    </source>
</evidence>
<dbReference type="SUPFAM" id="SSF161098">
    <property type="entry name" value="MetI-like"/>
    <property type="match status" value="1"/>
</dbReference>
<keyword evidence="6 7" id="KW-0472">Membrane</keyword>
<feature type="transmembrane region" description="Helical" evidence="7">
    <location>
        <begin position="12"/>
        <end position="34"/>
    </location>
</feature>